<accession>A0A2R7Z1N0</accession>
<evidence type="ECO:0000256" key="2">
    <source>
        <dbReference type="SAM" id="SignalP"/>
    </source>
</evidence>
<feature type="signal peptide" evidence="2">
    <location>
        <begin position="1"/>
        <end position="22"/>
    </location>
</feature>
<dbReference type="RefSeq" id="WP_108342661.1">
    <property type="nucleotide sequence ID" value="NZ_PYXZ01000001.1"/>
</dbReference>
<name>A0A2R7Z1N0_9ACTN</name>
<dbReference type="OrthoDB" id="3788680at2"/>
<feature type="region of interest" description="Disordered" evidence="1">
    <location>
        <begin position="23"/>
        <end position="50"/>
    </location>
</feature>
<organism evidence="3 4">
    <name type="scientific">Nocardioides currus</name>
    <dbReference type="NCBI Taxonomy" id="2133958"/>
    <lineage>
        <taxon>Bacteria</taxon>
        <taxon>Bacillati</taxon>
        <taxon>Actinomycetota</taxon>
        <taxon>Actinomycetes</taxon>
        <taxon>Propionibacteriales</taxon>
        <taxon>Nocardioidaceae</taxon>
        <taxon>Nocardioides</taxon>
    </lineage>
</organism>
<keyword evidence="4" id="KW-1185">Reference proteome</keyword>
<comment type="caution">
    <text evidence="3">The sequence shown here is derived from an EMBL/GenBank/DDBJ whole genome shotgun (WGS) entry which is preliminary data.</text>
</comment>
<feature type="chain" id="PRO_5015347779" description="Lipoprotein" evidence="2">
    <location>
        <begin position="23"/>
        <end position="172"/>
    </location>
</feature>
<feature type="compositionally biased region" description="Low complexity" evidence="1">
    <location>
        <begin position="31"/>
        <end position="50"/>
    </location>
</feature>
<evidence type="ECO:0000256" key="1">
    <source>
        <dbReference type="SAM" id="MobiDB-lite"/>
    </source>
</evidence>
<dbReference type="Proteomes" id="UP000244867">
    <property type="component" value="Unassembled WGS sequence"/>
</dbReference>
<proteinExistence type="predicted"/>
<sequence length="172" mass="18099">MSVRRALAVALLVPLVLLSACTNDDPEPKMPETSSSTPSPTESSSTAAPETPEAFIRRWAALEAEMERSGDTTAYLQLQKGCSACTDLARTVDGYYKAGGFVRWAGWTIGSVRAYPPGGEGAYAVKVSSPPTEYKESKGGALKTLPGGRSTKIITLAPAGDSWVVTDKAELA</sequence>
<evidence type="ECO:0000313" key="4">
    <source>
        <dbReference type="Proteomes" id="UP000244867"/>
    </source>
</evidence>
<dbReference type="PROSITE" id="PS51257">
    <property type="entry name" value="PROKAR_LIPOPROTEIN"/>
    <property type="match status" value="1"/>
</dbReference>
<protein>
    <recommendedName>
        <fullName evidence="5">Lipoprotein</fullName>
    </recommendedName>
</protein>
<gene>
    <name evidence="3" type="ORF">C7S10_01625</name>
</gene>
<dbReference type="EMBL" id="PYXZ01000001">
    <property type="protein sequence ID" value="PUA82474.1"/>
    <property type="molecule type" value="Genomic_DNA"/>
</dbReference>
<keyword evidence="2" id="KW-0732">Signal</keyword>
<dbReference type="AlphaFoldDB" id="A0A2R7Z1N0"/>
<evidence type="ECO:0000313" key="3">
    <source>
        <dbReference type="EMBL" id="PUA82474.1"/>
    </source>
</evidence>
<evidence type="ECO:0008006" key="5">
    <source>
        <dbReference type="Google" id="ProtNLM"/>
    </source>
</evidence>
<reference evidence="3 4" key="1">
    <citation type="submission" date="2018-03" db="EMBL/GenBank/DDBJ databases">
        <authorList>
            <person name="Keele B.F."/>
        </authorList>
    </citation>
    <scope>NUCLEOTIDE SEQUENCE [LARGE SCALE GENOMIC DNA]</scope>
    <source>
        <strain evidence="3 4">IB-3</strain>
    </source>
</reference>